<evidence type="ECO:0000313" key="16">
    <source>
        <dbReference type="Proteomes" id="UP000516988"/>
    </source>
</evidence>
<proteinExistence type="inferred from homology"/>
<evidence type="ECO:0000256" key="11">
    <source>
        <dbReference type="ARBA" id="ARBA00023313"/>
    </source>
</evidence>
<feature type="non-terminal residue" evidence="15">
    <location>
        <position position="1"/>
    </location>
</feature>
<evidence type="ECO:0000313" key="15">
    <source>
        <dbReference type="EMBL" id="NWX46630.1"/>
    </source>
</evidence>
<feature type="non-terminal residue" evidence="15">
    <location>
        <position position="93"/>
    </location>
</feature>
<dbReference type="InterPro" id="IPR038195">
    <property type="entry name" value="Apo_CIII_sf"/>
</dbReference>
<keyword evidence="10" id="KW-0443">Lipid metabolism</keyword>
<comment type="caution">
    <text evidence="15">The sequence shown here is derived from an EMBL/GenBank/DDBJ whole genome shotgun (WGS) entry which is preliminary data.</text>
</comment>
<dbReference type="Pfam" id="PF05778">
    <property type="entry name" value="Apo-CIII"/>
    <property type="match status" value="1"/>
</dbReference>
<sequence>MKTSLLLALVCTAVLAAGARADAPEEPEALLTKVQEYARKATAMAKNAFSTLEESEAAQQARQWLADNTDRAKQRLAWLKEQLAELWKRQPDV</sequence>
<keyword evidence="9" id="KW-0445">Lipid transport</keyword>
<keyword evidence="11" id="KW-0850">VLDL</keyword>
<dbReference type="Proteomes" id="UP000516988">
    <property type="component" value="Unassembled WGS sequence"/>
</dbReference>
<evidence type="ECO:0000256" key="10">
    <source>
        <dbReference type="ARBA" id="ARBA00023098"/>
    </source>
</evidence>
<dbReference type="EMBL" id="VZSC01011100">
    <property type="protein sequence ID" value="NWX46630.1"/>
    <property type="molecule type" value="Genomic_DNA"/>
</dbReference>
<gene>
    <name evidence="15" type="primary">Apoc3</name>
    <name evidence="15" type="ORF">STECAR_R15934</name>
</gene>
<evidence type="ECO:0000256" key="13">
    <source>
        <dbReference type="ARBA" id="ARBA00045699"/>
    </source>
</evidence>
<comment type="function">
    <text evidence="13">Component of triglyceride-rich very low density lipoproteins (VLDL) and high density lipoproteins (HDL) in plasma. Plays a multifaceted role in triglyceride homeostasis. Intracellularly, promotes hepatic very low density lipoprotein 1 (VLDL1) assembly and secretion; extracellularly, attenuates hydrolysis and clearance of triglyceride-rich lipoproteins (TRLs). Impairs the lipolysis of TRLs by inhibiting lipoprotein lipase and the hepatic uptake of TRLs by remnant receptors. Formed of several curved helices connected via semiflexible hinges, so that it can wrap tightly around the curved micelle surface and easily adapt to the different diameters of its natural binding partners.</text>
</comment>
<keyword evidence="5" id="KW-0162">Chylomicron</keyword>
<dbReference type="PANTHER" id="PTHR14225">
    <property type="entry name" value="APOLIPOPROTEIN C-III"/>
    <property type="match status" value="1"/>
</dbReference>
<dbReference type="OrthoDB" id="9049572at2759"/>
<evidence type="ECO:0000256" key="1">
    <source>
        <dbReference type="ARBA" id="ARBA00004613"/>
    </source>
</evidence>
<dbReference type="InterPro" id="IPR008403">
    <property type="entry name" value="Apo-CIII"/>
</dbReference>
<dbReference type="GO" id="GO:0006869">
    <property type="term" value="P:lipid transport"/>
    <property type="evidence" value="ECO:0007669"/>
    <property type="project" value="UniProtKB-KW"/>
</dbReference>
<evidence type="ECO:0000256" key="12">
    <source>
        <dbReference type="ARBA" id="ARBA00031173"/>
    </source>
</evidence>
<comment type="subcellular location">
    <subcellularLocation>
        <location evidence="1">Secreted</location>
    </subcellularLocation>
</comment>
<keyword evidence="8" id="KW-0442">Lipid degradation</keyword>
<evidence type="ECO:0000256" key="9">
    <source>
        <dbReference type="ARBA" id="ARBA00023055"/>
    </source>
</evidence>
<evidence type="ECO:0000256" key="4">
    <source>
        <dbReference type="ARBA" id="ARBA00022448"/>
    </source>
</evidence>
<evidence type="ECO:0000256" key="7">
    <source>
        <dbReference type="ARBA" id="ARBA00022729"/>
    </source>
</evidence>
<dbReference type="GO" id="GO:0008289">
    <property type="term" value="F:lipid binding"/>
    <property type="evidence" value="ECO:0007669"/>
    <property type="project" value="InterPro"/>
</dbReference>
<dbReference type="GO" id="GO:0042627">
    <property type="term" value="C:chylomicron"/>
    <property type="evidence" value="ECO:0007669"/>
    <property type="project" value="UniProtKB-KW"/>
</dbReference>
<evidence type="ECO:0000256" key="2">
    <source>
        <dbReference type="ARBA" id="ARBA00011008"/>
    </source>
</evidence>
<accession>A0A7K6WIB6</accession>
<dbReference type="GO" id="GO:0042157">
    <property type="term" value="P:lipoprotein metabolic process"/>
    <property type="evidence" value="ECO:0007669"/>
    <property type="project" value="InterPro"/>
</dbReference>
<evidence type="ECO:0000256" key="14">
    <source>
        <dbReference type="SAM" id="SignalP"/>
    </source>
</evidence>
<evidence type="ECO:0000256" key="8">
    <source>
        <dbReference type="ARBA" id="ARBA00022963"/>
    </source>
</evidence>
<feature type="chain" id="PRO_5029663074" description="Apolipoprotein C-III" evidence="14">
    <location>
        <begin position="22"/>
        <end position="93"/>
    </location>
</feature>
<dbReference type="GO" id="GO:0034361">
    <property type="term" value="C:very-low-density lipoprotein particle"/>
    <property type="evidence" value="ECO:0007669"/>
    <property type="project" value="UniProtKB-KW"/>
</dbReference>
<keyword evidence="6" id="KW-0964">Secreted</keyword>
<dbReference type="GO" id="GO:0016042">
    <property type="term" value="P:lipid catabolic process"/>
    <property type="evidence" value="ECO:0007669"/>
    <property type="project" value="UniProtKB-KW"/>
</dbReference>
<protein>
    <recommendedName>
        <fullName evidence="3">Apolipoprotein C-III</fullName>
    </recommendedName>
    <alternativeName>
        <fullName evidence="12">Apolipoprotein C3</fullName>
    </alternativeName>
</protein>
<dbReference type="AlphaFoldDB" id="A0A7K6WIB6"/>
<organism evidence="15 16">
    <name type="scientific">Steatornis caripensis</name>
    <name type="common">Oilbird</name>
    <dbReference type="NCBI Taxonomy" id="48435"/>
    <lineage>
        <taxon>Eukaryota</taxon>
        <taxon>Metazoa</taxon>
        <taxon>Chordata</taxon>
        <taxon>Craniata</taxon>
        <taxon>Vertebrata</taxon>
        <taxon>Euteleostomi</taxon>
        <taxon>Archelosauria</taxon>
        <taxon>Archosauria</taxon>
        <taxon>Dinosauria</taxon>
        <taxon>Saurischia</taxon>
        <taxon>Theropoda</taxon>
        <taxon>Coelurosauria</taxon>
        <taxon>Aves</taxon>
        <taxon>Neognathae</taxon>
        <taxon>Neoaves</taxon>
        <taxon>Strisores</taxon>
        <taxon>Caprimulgiformes</taxon>
        <taxon>Steatornithidae</taxon>
        <taxon>Steatornis</taxon>
    </lineage>
</organism>
<comment type="similarity">
    <text evidence="2">Belongs to the apolipoprotein C3 family.</text>
</comment>
<keyword evidence="7 14" id="KW-0732">Signal</keyword>
<keyword evidence="4" id="KW-0813">Transport</keyword>
<name>A0A7K6WIB6_STECA</name>
<dbReference type="SUPFAM" id="SSF47162">
    <property type="entry name" value="Apolipoprotein"/>
    <property type="match status" value="1"/>
</dbReference>
<reference evidence="15 16" key="1">
    <citation type="submission" date="2019-09" db="EMBL/GenBank/DDBJ databases">
        <title>Bird 10,000 Genomes (B10K) Project - Family phase.</title>
        <authorList>
            <person name="Zhang G."/>
        </authorList>
    </citation>
    <scope>NUCLEOTIDE SEQUENCE [LARGE SCALE GENOMIC DNA]</scope>
    <source>
        <strain evidence="15">OUT-0004</strain>
    </source>
</reference>
<evidence type="ECO:0000256" key="5">
    <source>
        <dbReference type="ARBA" id="ARBA00022513"/>
    </source>
</evidence>
<dbReference type="PANTHER" id="PTHR14225:SF0">
    <property type="entry name" value="APOLIPOPROTEIN C-III"/>
    <property type="match status" value="1"/>
</dbReference>
<feature type="signal peptide" evidence="14">
    <location>
        <begin position="1"/>
        <end position="21"/>
    </location>
</feature>
<keyword evidence="16" id="KW-1185">Reference proteome</keyword>
<evidence type="ECO:0000256" key="3">
    <source>
        <dbReference type="ARBA" id="ARBA00015570"/>
    </source>
</evidence>
<evidence type="ECO:0000256" key="6">
    <source>
        <dbReference type="ARBA" id="ARBA00022525"/>
    </source>
</evidence>
<dbReference type="Gene3D" id="6.10.90.10">
    <property type="entry name" value="Apolipoprotein CIII"/>
    <property type="match status" value="1"/>
</dbReference>